<comment type="subcellular location">
    <subcellularLocation>
        <location evidence="1 18">Cell inner membrane</location>
        <topology evidence="1 18">Multi-pass membrane protein</topology>
    </subcellularLocation>
</comment>
<dbReference type="EMBL" id="JMTB01000065">
    <property type="protein sequence ID" value="KFC07299.1"/>
    <property type="molecule type" value="Genomic_DNA"/>
</dbReference>
<feature type="transmembrane region" description="Helical" evidence="18">
    <location>
        <begin position="285"/>
        <end position="316"/>
    </location>
</feature>
<dbReference type="Pfam" id="PF11412">
    <property type="entry name" value="DsbD_N"/>
    <property type="match status" value="1"/>
</dbReference>
<evidence type="ECO:0000256" key="17">
    <source>
        <dbReference type="ARBA" id="ARBA00047804"/>
    </source>
</evidence>
<dbReference type="CDD" id="cd02953">
    <property type="entry name" value="DsbDgamma"/>
    <property type="match status" value="1"/>
</dbReference>
<feature type="transmembrane region" description="Helical" evidence="18">
    <location>
        <begin position="166"/>
        <end position="194"/>
    </location>
</feature>
<dbReference type="FunFam" id="3.40.30.10:FF:000116">
    <property type="entry name" value="Thiol:disulfide interchange protein DsbD"/>
    <property type="match status" value="1"/>
</dbReference>
<dbReference type="EC" id="1.8.1.8" evidence="18"/>
<evidence type="ECO:0000256" key="8">
    <source>
        <dbReference type="ARBA" id="ARBA00022748"/>
    </source>
</evidence>
<name>A0A085AAQ4_9ENTR</name>
<feature type="chain" id="PRO_5008982128" description="Thiol:disulfide interchange protein DsbD" evidence="18">
    <location>
        <begin position="20"/>
        <end position="563"/>
    </location>
</feature>
<keyword evidence="9 18" id="KW-0249">Electron transport</keyword>
<evidence type="ECO:0000313" key="21">
    <source>
        <dbReference type="Proteomes" id="UP000028630"/>
    </source>
</evidence>
<feature type="signal peptide" evidence="18">
    <location>
        <begin position="1"/>
        <end position="19"/>
    </location>
</feature>
<evidence type="ECO:0000256" key="11">
    <source>
        <dbReference type="ARBA" id="ARBA00023002"/>
    </source>
</evidence>
<evidence type="ECO:0000256" key="2">
    <source>
        <dbReference type="ARBA" id="ARBA00007241"/>
    </source>
</evidence>
<evidence type="ECO:0000256" key="6">
    <source>
        <dbReference type="ARBA" id="ARBA00022692"/>
    </source>
</evidence>
<evidence type="ECO:0000313" key="20">
    <source>
        <dbReference type="EMBL" id="KFC07299.1"/>
    </source>
</evidence>
<dbReference type="GO" id="GO:0047134">
    <property type="term" value="F:protein-disulfide reductase [NAD(P)H] activity"/>
    <property type="evidence" value="ECO:0007669"/>
    <property type="project" value="UniProtKB-UniRule"/>
</dbReference>
<feature type="transmembrane region" description="Helical" evidence="18">
    <location>
        <begin position="362"/>
        <end position="380"/>
    </location>
</feature>
<evidence type="ECO:0000256" key="5">
    <source>
        <dbReference type="ARBA" id="ARBA00022519"/>
    </source>
</evidence>
<dbReference type="Proteomes" id="UP000028630">
    <property type="component" value="Unassembled WGS sequence"/>
</dbReference>
<feature type="transmembrane region" description="Helical" evidence="18">
    <location>
        <begin position="242"/>
        <end position="264"/>
    </location>
</feature>
<dbReference type="Gene3D" id="3.40.30.10">
    <property type="entry name" value="Glutaredoxin"/>
    <property type="match status" value="1"/>
</dbReference>
<keyword evidence="6 18" id="KW-0812">Transmembrane</keyword>
<proteinExistence type="inferred from homology"/>
<comment type="caution">
    <text evidence="20">The sequence shown here is derived from an EMBL/GenBank/DDBJ whole genome shotgun (WGS) entry which is preliminary data.</text>
</comment>
<dbReference type="Pfam" id="PF13899">
    <property type="entry name" value="Thioredoxin_7"/>
    <property type="match status" value="1"/>
</dbReference>
<dbReference type="SUPFAM" id="SSF74863">
    <property type="entry name" value="Thiol:disulfide interchange protein DsbD, N-terminal domain (DsbD-alpha)"/>
    <property type="match status" value="1"/>
</dbReference>
<dbReference type="GO" id="GO:0045454">
    <property type="term" value="P:cell redox homeostasis"/>
    <property type="evidence" value="ECO:0007669"/>
    <property type="project" value="TreeGrafter"/>
</dbReference>
<dbReference type="GO" id="GO:0017004">
    <property type="term" value="P:cytochrome complex assembly"/>
    <property type="evidence" value="ECO:0007669"/>
    <property type="project" value="UniProtKB-UniRule"/>
</dbReference>
<evidence type="ECO:0000256" key="7">
    <source>
        <dbReference type="ARBA" id="ARBA00022729"/>
    </source>
</evidence>
<dbReference type="PROSITE" id="PS51352">
    <property type="entry name" value="THIOREDOXIN_2"/>
    <property type="match status" value="1"/>
</dbReference>
<dbReference type="SUPFAM" id="SSF52833">
    <property type="entry name" value="Thioredoxin-like"/>
    <property type="match status" value="1"/>
</dbReference>
<dbReference type="InterPro" id="IPR013766">
    <property type="entry name" value="Thioredoxin_domain"/>
</dbReference>
<dbReference type="InterPro" id="IPR003834">
    <property type="entry name" value="Cyt_c_assmbl_TM_dom"/>
</dbReference>
<dbReference type="Pfam" id="PF02683">
    <property type="entry name" value="DsbD_TM"/>
    <property type="match status" value="1"/>
</dbReference>
<evidence type="ECO:0000256" key="4">
    <source>
        <dbReference type="ARBA" id="ARBA00022475"/>
    </source>
</evidence>
<keyword evidence="8 18" id="KW-0201">Cytochrome c-type biogenesis</keyword>
<comment type="function">
    <text evidence="18">Required to facilitate the formation of correct disulfide bonds in some periplasmic proteins and for the assembly of the periplasmic c-type cytochromes. Acts by transferring electrons from cytoplasmic thioredoxin to the periplasm. This transfer involves a cascade of disulfide bond formation and reduction steps.</text>
</comment>
<dbReference type="InterPro" id="IPR036249">
    <property type="entry name" value="Thioredoxin-like_sf"/>
</dbReference>
<keyword evidence="5 18" id="KW-0997">Cell inner membrane</keyword>
<reference evidence="21" key="1">
    <citation type="submission" date="2014-05" db="EMBL/GenBank/DDBJ databases">
        <title>ATOL: Assembling a taxonomically balanced genome-scale reconstruction of the evolutionary history of the Enterobacteriaceae.</title>
        <authorList>
            <person name="Plunkett G. III"/>
            <person name="Neeno-Eckwall E.C."/>
            <person name="Glasner J.D."/>
            <person name="Perna N.T."/>
        </authorList>
    </citation>
    <scope>NUCLEOTIDE SEQUENCE [LARGE SCALE GENOMIC DNA]</scope>
    <source>
        <strain evidence="21">ATCC 49490</strain>
    </source>
</reference>
<evidence type="ECO:0000256" key="1">
    <source>
        <dbReference type="ARBA" id="ARBA00004429"/>
    </source>
</evidence>
<dbReference type="Gene3D" id="2.60.40.1250">
    <property type="entry name" value="Thiol:disulfide interchange protein DsbD, N-terminal domain"/>
    <property type="match status" value="1"/>
</dbReference>
<keyword evidence="21" id="KW-1185">Reference proteome</keyword>
<comment type="catalytic activity">
    <reaction evidence="16 18">
        <text>[protein]-dithiol + NAD(+) = [protein]-disulfide + NADH + H(+)</text>
        <dbReference type="Rhea" id="RHEA:18749"/>
        <dbReference type="Rhea" id="RHEA-COMP:10593"/>
        <dbReference type="Rhea" id="RHEA-COMP:10594"/>
        <dbReference type="ChEBI" id="CHEBI:15378"/>
        <dbReference type="ChEBI" id="CHEBI:29950"/>
        <dbReference type="ChEBI" id="CHEBI:50058"/>
        <dbReference type="ChEBI" id="CHEBI:57540"/>
        <dbReference type="ChEBI" id="CHEBI:57945"/>
        <dbReference type="EC" id="1.8.1.8"/>
    </reaction>
</comment>
<dbReference type="RefSeq" id="WP_038156345.1">
    <property type="nucleotide sequence ID" value="NZ_JMTB01000065.1"/>
</dbReference>
<keyword evidence="13 18" id="KW-0472">Membrane</keyword>
<dbReference type="NCBIfam" id="NF001419">
    <property type="entry name" value="PRK00293.1"/>
    <property type="match status" value="1"/>
</dbReference>
<evidence type="ECO:0000259" key="19">
    <source>
        <dbReference type="PROSITE" id="PS51352"/>
    </source>
</evidence>
<feature type="transmembrane region" description="Helical" evidence="18">
    <location>
        <begin position="206"/>
        <end position="230"/>
    </location>
</feature>
<dbReference type="InterPro" id="IPR017937">
    <property type="entry name" value="Thioredoxin_CS"/>
</dbReference>
<dbReference type="PANTHER" id="PTHR32234">
    <property type="entry name" value="THIOL:DISULFIDE INTERCHANGE PROTEIN DSBD"/>
    <property type="match status" value="1"/>
</dbReference>
<keyword evidence="14 18" id="KW-1015">Disulfide bond</keyword>
<dbReference type="eggNOG" id="COG4232">
    <property type="taxonomic scope" value="Bacteria"/>
</dbReference>
<feature type="domain" description="Thioredoxin" evidence="19">
    <location>
        <begin position="424"/>
        <end position="563"/>
    </location>
</feature>
<keyword evidence="3 18" id="KW-0813">Transport</keyword>
<evidence type="ECO:0000256" key="15">
    <source>
        <dbReference type="ARBA" id="ARBA00023284"/>
    </source>
</evidence>
<dbReference type="InterPro" id="IPR035671">
    <property type="entry name" value="DsbD_gamma"/>
</dbReference>
<evidence type="ECO:0000256" key="16">
    <source>
        <dbReference type="ARBA" id="ARBA00047388"/>
    </source>
</evidence>
<keyword evidence="7 18" id="KW-0732">Signal</keyword>
<comment type="similarity">
    <text evidence="2 18">Belongs to the thioredoxin family. DsbD subfamily.</text>
</comment>
<feature type="disulfide bond" description="Redox-active" evidence="18">
    <location>
        <begin position="181"/>
        <end position="303"/>
    </location>
</feature>
<feature type="transmembrane region" description="Helical" evidence="18">
    <location>
        <begin position="328"/>
        <end position="350"/>
    </location>
</feature>
<keyword evidence="11 18" id="KW-0560">Oxidoreductase</keyword>
<organism evidence="20 21">
    <name type="scientific">Trabulsiella guamensis ATCC 49490</name>
    <dbReference type="NCBI Taxonomy" id="1005994"/>
    <lineage>
        <taxon>Bacteria</taxon>
        <taxon>Pseudomonadati</taxon>
        <taxon>Pseudomonadota</taxon>
        <taxon>Gammaproteobacteria</taxon>
        <taxon>Enterobacterales</taxon>
        <taxon>Enterobacteriaceae</taxon>
        <taxon>Trabulsiella</taxon>
    </lineage>
</organism>
<evidence type="ECO:0000256" key="13">
    <source>
        <dbReference type="ARBA" id="ARBA00023136"/>
    </source>
</evidence>
<evidence type="ECO:0000256" key="18">
    <source>
        <dbReference type="HAMAP-Rule" id="MF_00399"/>
    </source>
</evidence>
<evidence type="ECO:0000256" key="12">
    <source>
        <dbReference type="ARBA" id="ARBA00023027"/>
    </source>
</evidence>
<dbReference type="GO" id="GO:0005886">
    <property type="term" value="C:plasma membrane"/>
    <property type="evidence" value="ECO:0007669"/>
    <property type="project" value="UniProtKB-SubCell"/>
</dbReference>
<protein>
    <recommendedName>
        <fullName evidence="18">Thiol:disulfide interchange protein DsbD</fullName>
        <ecNumber evidence="18">1.8.1.8</ecNumber>
    </recommendedName>
    <alternativeName>
        <fullName evidence="18">Protein-disulfide reductase</fullName>
        <shortName evidence="18">Disulfide reductase</shortName>
    </alternativeName>
</protein>
<evidence type="ECO:0000256" key="9">
    <source>
        <dbReference type="ARBA" id="ARBA00022982"/>
    </source>
</evidence>
<comment type="catalytic activity">
    <reaction evidence="17 18">
        <text>[protein]-dithiol + NADP(+) = [protein]-disulfide + NADPH + H(+)</text>
        <dbReference type="Rhea" id="RHEA:18753"/>
        <dbReference type="Rhea" id="RHEA-COMP:10593"/>
        <dbReference type="Rhea" id="RHEA-COMP:10594"/>
        <dbReference type="ChEBI" id="CHEBI:15378"/>
        <dbReference type="ChEBI" id="CHEBI:29950"/>
        <dbReference type="ChEBI" id="CHEBI:50058"/>
        <dbReference type="ChEBI" id="CHEBI:57783"/>
        <dbReference type="ChEBI" id="CHEBI:58349"/>
        <dbReference type="EC" id="1.8.1.8"/>
    </reaction>
</comment>
<evidence type="ECO:0000256" key="10">
    <source>
        <dbReference type="ARBA" id="ARBA00022989"/>
    </source>
</evidence>
<dbReference type="HAMAP" id="MF_00399">
    <property type="entry name" value="DbsD"/>
    <property type="match status" value="1"/>
</dbReference>
<dbReference type="InterPro" id="IPR022910">
    <property type="entry name" value="Thiol_diS_interchange_DbsD"/>
</dbReference>
<sequence length="563" mass="61530" precursor="true">MAQRIFTLILLLCSTTAFAGLFDAPGRSQFVPADQAFAFDFQQNQYDLTLSWQIKDGYYLYRKQINIEPAEASIAPPQLPAGEWHEDEFYGKSEIYRERLTLPLTIIQAAKGGTLTVTYQGCADAGFCYPPETKKVPLSEVAPMSATPPASTQSQPVVKTELPFSALWALIIGIGIAFTPCVLPMYPLISGIVLGGKARLSTTRALLLAFVYVQGMALTYTLLGLIVAAAGLQFQAALQHPYVLVGLSVVFILLALSMFGLFTLQLPSSLQTRLTLMSNRRQGGSLGGVFAMGAIAGLICSPCTTAPLSAILLYIAQSGNLWLGGGTLYLYALGMGLPLILVTVFGNRLLPKSGPWMEQVKTAFGFVILALPVFLLERVIGEAWGLRLWSMLGVAFFSWAFITSLSVSKPWVRVLQILMLAAALVSARPLQDWAFGTSTAQQQVHLNFTRISTVEDLNQALTQARGKAVMLDLYADWCVACKEFEKYTFSDKSVQQTLANTVLLQADVTKNSPQDVALLRHLQVLGLPTILFFDGAGKELNEQRVTGFMDAEAFRTHLQKRPQ</sequence>
<keyword evidence="15 18" id="KW-0676">Redox-active center</keyword>
<evidence type="ECO:0000256" key="14">
    <source>
        <dbReference type="ARBA" id="ARBA00023157"/>
    </source>
</evidence>
<gene>
    <name evidence="18 20" type="primary">dsbD</name>
    <name evidence="20" type="ORF">GTGU_02076</name>
</gene>
<dbReference type="PANTHER" id="PTHR32234:SF0">
    <property type="entry name" value="THIOL:DISULFIDE INTERCHANGE PROTEIN DSBD"/>
    <property type="match status" value="1"/>
</dbReference>
<dbReference type="PROSITE" id="PS00194">
    <property type="entry name" value="THIOREDOXIN_1"/>
    <property type="match status" value="1"/>
</dbReference>
<dbReference type="OrthoDB" id="9811036at2"/>
<evidence type="ECO:0000256" key="3">
    <source>
        <dbReference type="ARBA" id="ARBA00022448"/>
    </source>
</evidence>
<keyword evidence="4 18" id="KW-1003">Cell membrane</keyword>
<dbReference type="AlphaFoldDB" id="A0A085AAQ4"/>
<accession>A0A085AAQ4</accession>
<keyword evidence="10 18" id="KW-1133">Transmembrane helix</keyword>
<dbReference type="InterPro" id="IPR028250">
    <property type="entry name" value="DsbDN"/>
</dbReference>
<keyword evidence="12 18" id="KW-0520">NAD</keyword>
<feature type="transmembrane region" description="Helical" evidence="18">
    <location>
        <begin position="386"/>
        <end position="407"/>
    </location>
</feature>
<feature type="disulfide bond" description="Redox-active" evidence="18">
    <location>
        <begin position="122"/>
        <end position="128"/>
    </location>
</feature>
<dbReference type="GO" id="GO:0009055">
    <property type="term" value="F:electron transfer activity"/>
    <property type="evidence" value="ECO:0007669"/>
    <property type="project" value="UniProtKB-UniRule"/>
</dbReference>
<dbReference type="InterPro" id="IPR036929">
    <property type="entry name" value="DsbDN_sf"/>
</dbReference>
<dbReference type="FunFam" id="2.60.40.1250:FF:000001">
    <property type="entry name" value="Thiol:disulfide interchange protein DsbD"/>
    <property type="match status" value="1"/>
</dbReference>
<feature type="disulfide bond" description="Redox-active" evidence="18">
    <location>
        <begin position="478"/>
        <end position="481"/>
    </location>
</feature>